<dbReference type="Proteomes" id="UP000299102">
    <property type="component" value="Unassembled WGS sequence"/>
</dbReference>
<evidence type="ECO:0000313" key="3">
    <source>
        <dbReference type="Proteomes" id="UP000299102"/>
    </source>
</evidence>
<dbReference type="OrthoDB" id="8048461at2759"/>
<reference evidence="2 3" key="1">
    <citation type="journal article" date="2019" name="Commun. Biol.">
        <title>The bagworm genome reveals a unique fibroin gene that provides high tensile strength.</title>
        <authorList>
            <person name="Kono N."/>
            <person name="Nakamura H."/>
            <person name="Ohtoshi R."/>
            <person name="Tomita M."/>
            <person name="Numata K."/>
            <person name="Arakawa K."/>
        </authorList>
    </citation>
    <scope>NUCLEOTIDE SEQUENCE [LARGE SCALE GENOMIC DNA]</scope>
</reference>
<feature type="region of interest" description="Disordered" evidence="1">
    <location>
        <begin position="1"/>
        <end position="102"/>
    </location>
</feature>
<proteinExistence type="predicted"/>
<accession>A0A4C2AG55</accession>
<feature type="compositionally biased region" description="Polar residues" evidence="1">
    <location>
        <begin position="47"/>
        <end position="57"/>
    </location>
</feature>
<feature type="compositionally biased region" description="Polar residues" evidence="1">
    <location>
        <begin position="1"/>
        <end position="11"/>
    </location>
</feature>
<name>A0A4C2AG55_EUMVA</name>
<gene>
    <name evidence="2" type="ORF">EVAR_68648_1</name>
</gene>
<evidence type="ECO:0000313" key="2">
    <source>
        <dbReference type="EMBL" id="GBP98104.1"/>
    </source>
</evidence>
<comment type="caution">
    <text evidence="2">The sequence shown here is derived from an EMBL/GenBank/DDBJ whole genome shotgun (WGS) entry which is preliminary data.</text>
</comment>
<keyword evidence="3" id="KW-1185">Reference proteome</keyword>
<feature type="compositionally biased region" description="Low complexity" evidence="1">
    <location>
        <begin position="26"/>
        <end position="43"/>
    </location>
</feature>
<evidence type="ECO:0000256" key="1">
    <source>
        <dbReference type="SAM" id="MobiDB-lite"/>
    </source>
</evidence>
<organism evidence="2 3">
    <name type="scientific">Eumeta variegata</name>
    <name type="common">Bagworm moth</name>
    <name type="synonym">Eumeta japonica</name>
    <dbReference type="NCBI Taxonomy" id="151549"/>
    <lineage>
        <taxon>Eukaryota</taxon>
        <taxon>Metazoa</taxon>
        <taxon>Ecdysozoa</taxon>
        <taxon>Arthropoda</taxon>
        <taxon>Hexapoda</taxon>
        <taxon>Insecta</taxon>
        <taxon>Pterygota</taxon>
        <taxon>Neoptera</taxon>
        <taxon>Endopterygota</taxon>
        <taxon>Lepidoptera</taxon>
        <taxon>Glossata</taxon>
        <taxon>Ditrysia</taxon>
        <taxon>Tineoidea</taxon>
        <taxon>Psychidae</taxon>
        <taxon>Oiketicinae</taxon>
        <taxon>Eumeta</taxon>
    </lineage>
</organism>
<dbReference type="AlphaFoldDB" id="A0A4C2AG55"/>
<protein>
    <submittedName>
        <fullName evidence="2">Uncharacterized protein</fullName>
    </submittedName>
</protein>
<dbReference type="EMBL" id="BGZK01003065">
    <property type="protein sequence ID" value="GBP98104.1"/>
    <property type="molecule type" value="Genomic_DNA"/>
</dbReference>
<sequence length="102" mass="11117">MSAKSNVQQGRRTPLSLSGAVTKIQTNKVSNNVTNGGSVNANGHPAPSSSKQDNKLQQPKGDQITVNSFESKEIQIKQQPQVEKKTSQNESKNPLKNSKWCK</sequence>